<dbReference type="AlphaFoldDB" id="A0A2I2G6H8"/>
<dbReference type="GeneID" id="36555480"/>
<protein>
    <recommendedName>
        <fullName evidence="5">Transferase family protein</fullName>
    </recommendedName>
</protein>
<evidence type="ECO:0000256" key="2">
    <source>
        <dbReference type="ARBA" id="ARBA00023315"/>
    </source>
</evidence>
<dbReference type="Pfam" id="PF02458">
    <property type="entry name" value="Transferase"/>
    <property type="match status" value="1"/>
</dbReference>
<dbReference type="InterPro" id="IPR023213">
    <property type="entry name" value="CAT-like_dom_sf"/>
</dbReference>
<dbReference type="PANTHER" id="PTHR31642:SF270">
    <property type="entry name" value="O-ACYLTRANSFERASE AUSQ"/>
    <property type="match status" value="1"/>
</dbReference>
<sequence>MIYFEPYPLTELDHLLMPVYLHLFLTFKTSRIQESVEDLETGVSCLIQEWPFLAGSIAKPGPDQKAYQVQPPSEFELQANPMLRVKTHGVPVSVLQLAEETPEELISVKPHWPTLYPAPALRFQANIMANGIILSLSWHHRLMDAFGCQGVLDGLAQFCRLKGSTGDTLKTSPQLQEGARQRIRNFSGSTKDHAAFSDTYGYSDNQYQDNQAIRGYMLCPRKVETLRRICDEQITESGNASNIRLTCDDIVTAIIWLSASQARNRALSAPHSSLIRYVNVRKLLEPPIPTDLFGNAIAMSKSHCNLQDLRSEPKDQDSSEHVVPGLTRQAVNHLSHFSKLTRSEDTGKSVDASHVGDLLSTLRASSDWDSLTLTPVDVSVSSMRRIKLYNMDFGESFGLVKDVDTLESNLQGQYLIRPARNCSSDAPWEIKMALPKKVVPFLDADPVLTWASVNERPRL</sequence>
<dbReference type="RefSeq" id="XP_024703786.1">
    <property type="nucleotide sequence ID" value="XM_024847781.1"/>
</dbReference>
<dbReference type="PANTHER" id="PTHR31642">
    <property type="entry name" value="TRICHOTHECENE 3-O-ACETYLTRANSFERASE"/>
    <property type="match status" value="1"/>
</dbReference>
<dbReference type="InterPro" id="IPR050317">
    <property type="entry name" value="Plant_Fungal_Acyltransferase"/>
</dbReference>
<reference evidence="3 4" key="1">
    <citation type="submission" date="2016-12" db="EMBL/GenBank/DDBJ databases">
        <title>The genomes of Aspergillus section Nigri reveals drivers in fungal speciation.</title>
        <authorList>
            <consortium name="DOE Joint Genome Institute"/>
            <person name="Vesth T.C."/>
            <person name="Nybo J."/>
            <person name="Theobald S."/>
            <person name="Brandl J."/>
            <person name="Frisvad J.C."/>
            <person name="Nielsen K.F."/>
            <person name="Lyhne E.K."/>
            <person name="Kogle M.E."/>
            <person name="Kuo A."/>
            <person name="Riley R."/>
            <person name="Clum A."/>
            <person name="Nolan M."/>
            <person name="Lipzen A."/>
            <person name="Salamov A."/>
            <person name="Henrissat B."/>
            <person name="Wiebenga A."/>
            <person name="De Vries R.P."/>
            <person name="Grigoriev I.V."/>
            <person name="Mortensen U.H."/>
            <person name="Andersen M.R."/>
            <person name="Baker S.E."/>
        </authorList>
    </citation>
    <scope>NUCLEOTIDE SEQUENCE [LARGE SCALE GENOMIC DNA]</scope>
    <source>
        <strain evidence="3 4">IBT 23096</strain>
    </source>
</reference>
<name>A0A2I2G6H8_9EURO</name>
<accession>A0A2I2G6H8</accession>
<evidence type="ECO:0000313" key="4">
    <source>
        <dbReference type="Proteomes" id="UP000234275"/>
    </source>
</evidence>
<dbReference type="VEuPathDB" id="FungiDB:P170DRAFT_427568"/>
<dbReference type="Gene3D" id="3.30.559.10">
    <property type="entry name" value="Chloramphenicol acetyltransferase-like domain"/>
    <property type="match status" value="2"/>
</dbReference>
<dbReference type="Proteomes" id="UP000234275">
    <property type="component" value="Unassembled WGS sequence"/>
</dbReference>
<organism evidence="3 4">
    <name type="scientific">Aspergillus steynii IBT 23096</name>
    <dbReference type="NCBI Taxonomy" id="1392250"/>
    <lineage>
        <taxon>Eukaryota</taxon>
        <taxon>Fungi</taxon>
        <taxon>Dikarya</taxon>
        <taxon>Ascomycota</taxon>
        <taxon>Pezizomycotina</taxon>
        <taxon>Eurotiomycetes</taxon>
        <taxon>Eurotiomycetidae</taxon>
        <taxon>Eurotiales</taxon>
        <taxon>Aspergillaceae</taxon>
        <taxon>Aspergillus</taxon>
        <taxon>Aspergillus subgen. Circumdati</taxon>
    </lineage>
</organism>
<dbReference type="STRING" id="1392250.A0A2I2G6H8"/>
<dbReference type="GO" id="GO:0016747">
    <property type="term" value="F:acyltransferase activity, transferring groups other than amino-acyl groups"/>
    <property type="evidence" value="ECO:0007669"/>
    <property type="project" value="TreeGrafter"/>
</dbReference>
<proteinExistence type="predicted"/>
<evidence type="ECO:0008006" key="5">
    <source>
        <dbReference type="Google" id="ProtNLM"/>
    </source>
</evidence>
<comment type="caution">
    <text evidence="3">The sequence shown here is derived from an EMBL/GenBank/DDBJ whole genome shotgun (WGS) entry which is preliminary data.</text>
</comment>
<keyword evidence="2" id="KW-0012">Acyltransferase</keyword>
<keyword evidence="4" id="KW-1185">Reference proteome</keyword>
<evidence type="ECO:0000313" key="3">
    <source>
        <dbReference type="EMBL" id="PLB48484.1"/>
    </source>
</evidence>
<dbReference type="OrthoDB" id="1862401at2759"/>
<gene>
    <name evidence="3" type="ORF">P170DRAFT_427568</name>
</gene>
<dbReference type="EMBL" id="MSFO01000005">
    <property type="protein sequence ID" value="PLB48484.1"/>
    <property type="molecule type" value="Genomic_DNA"/>
</dbReference>
<evidence type="ECO:0000256" key="1">
    <source>
        <dbReference type="ARBA" id="ARBA00022679"/>
    </source>
</evidence>
<keyword evidence="1" id="KW-0808">Transferase</keyword>